<keyword evidence="5 7" id="KW-1133">Transmembrane helix</keyword>
<dbReference type="PROSITE" id="PS00211">
    <property type="entry name" value="ABC_TRANSPORTER_1"/>
    <property type="match status" value="1"/>
</dbReference>
<dbReference type="PROSITE" id="PS50893">
    <property type="entry name" value="ABC_TRANSPORTER_2"/>
    <property type="match status" value="1"/>
</dbReference>
<dbReference type="Proteomes" id="UP000823674">
    <property type="component" value="Chromosome A07"/>
</dbReference>
<dbReference type="SUPFAM" id="SSF52540">
    <property type="entry name" value="P-loop containing nucleoside triphosphate hydrolases"/>
    <property type="match status" value="1"/>
</dbReference>
<dbReference type="InterPro" id="IPR036640">
    <property type="entry name" value="ABC1_TM_sf"/>
</dbReference>
<dbReference type="Gene3D" id="1.20.1560.10">
    <property type="entry name" value="ABC transporter type 1, transmembrane domain"/>
    <property type="match status" value="2"/>
</dbReference>
<dbReference type="InterPro" id="IPR003439">
    <property type="entry name" value="ABC_transporter-like_ATP-bd"/>
</dbReference>
<evidence type="ECO:0000259" key="9">
    <source>
        <dbReference type="PROSITE" id="PS50929"/>
    </source>
</evidence>
<proteinExistence type="predicted"/>
<dbReference type="InterPro" id="IPR039421">
    <property type="entry name" value="Type_1_exporter"/>
</dbReference>
<keyword evidence="11" id="KW-1185">Reference proteome</keyword>
<keyword evidence="3" id="KW-0547">Nucleotide-binding</keyword>
<dbReference type="InterPro" id="IPR003593">
    <property type="entry name" value="AAA+_ATPase"/>
</dbReference>
<keyword evidence="6 7" id="KW-0472">Membrane</keyword>
<dbReference type="PANTHER" id="PTHR43394:SF19">
    <property type="entry name" value="ABC TRANSPORTER B FAMILY"/>
    <property type="match status" value="1"/>
</dbReference>
<evidence type="ECO:0000256" key="3">
    <source>
        <dbReference type="ARBA" id="ARBA00022741"/>
    </source>
</evidence>
<evidence type="ECO:0000313" key="10">
    <source>
        <dbReference type="EMBL" id="KAG5380263.1"/>
    </source>
</evidence>
<feature type="transmembrane region" description="Helical" evidence="7">
    <location>
        <begin position="136"/>
        <end position="160"/>
    </location>
</feature>
<dbReference type="PANTHER" id="PTHR43394">
    <property type="entry name" value="ATP-DEPENDENT PERMEASE MDL1, MITOCHONDRIAL"/>
    <property type="match status" value="1"/>
</dbReference>
<gene>
    <name evidence="10" type="primary">A07p037880.1_BraROA</name>
    <name evidence="10" type="ORF">IGI04_028105</name>
</gene>
<dbReference type="SUPFAM" id="SSF90123">
    <property type="entry name" value="ABC transporter transmembrane region"/>
    <property type="match status" value="1"/>
</dbReference>
<evidence type="ECO:0000256" key="4">
    <source>
        <dbReference type="ARBA" id="ARBA00022840"/>
    </source>
</evidence>
<feature type="domain" description="ABC transmembrane type-1" evidence="9">
    <location>
        <begin position="139"/>
        <end position="409"/>
    </location>
</feature>
<dbReference type="CDD" id="cd03249">
    <property type="entry name" value="ABC_MTABC3_MDL1_MDL2"/>
    <property type="match status" value="1"/>
</dbReference>
<organism evidence="10 11">
    <name type="scientific">Brassica rapa subsp. trilocularis</name>
    <dbReference type="NCBI Taxonomy" id="1813537"/>
    <lineage>
        <taxon>Eukaryota</taxon>
        <taxon>Viridiplantae</taxon>
        <taxon>Streptophyta</taxon>
        <taxon>Embryophyta</taxon>
        <taxon>Tracheophyta</taxon>
        <taxon>Spermatophyta</taxon>
        <taxon>Magnoliopsida</taxon>
        <taxon>eudicotyledons</taxon>
        <taxon>Gunneridae</taxon>
        <taxon>Pentapetalae</taxon>
        <taxon>rosids</taxon>
        <taxon>malvids</taxon>
        <taxon>Brassicales</taxon>
        <taxon>Brassicaceae</taxon>
        <taxon>Brassiceae</taxon>
        <taxon>Brassica</taxon>
    </lineage>
</organism>
<dbReference type="CDD" id="cd18572">
    <property type="entry name" value="ABC_6TM_TAP"/>
    <property type="match status" value="1"/>
</dbReference>
<keyword evidence="4" id="KW-0067">ATP-binding</keyword>
<dbReference type="PROSITE" id="PS50929">
    <property type="entry name" value="ABC_TM1F"/>
    <property type="match status" value="1"/>
</dbReference>
<reference evidence="10 11" key="1">
    <citation type="submission" date="2021-03" db="EMBL/GenBank/DDBJ databases">
        <authorList>
            <person name="King G.J."/>
            <person name="Bancroft I."/>
            <person name="Baten A."/>
            <person name="Bloomfield J."/>
            <person name="Borpatragohain P."/>
            <person name="He Z."/>
            <person name="Irish N."/>
            <person name="Irwin J."/>
            <person name="Liu K."/>
            <person name="Mauleon R.P."/>
            <person name="Moore J."/>
            <person name="Morris R."/>
            <person name="Ostergaard L."/>
            <person name="Wang B."/>
            <person name="Wells R."/>
        </authorList>
    </citation>
    <scope>NUCLEOTIDE SEQUENCE [LARGE SCALE GENOMIC DNA]</scope>
    <source>
        <strain evidence="10">R-o-18</strain>
        <tissue evidence="10">Leaf</tissue>
    </source>
</reference>
<dbReference type="EMBL" id="JADBGQ010000009">
    <property type="protein sequence ID" value="KAG5380263.1"/>
    <property type="molecule type" value="Genomic_DNA"/>
</dbReference>
<dbReference type="Gene3D" id="3.40.50.300">
    <property type="entry name" value="P-loop containing nucleotide triphosphate hydrolases"/>
    <property type="match status" value="1"/>
</dbReference>
<comment type="subcellular location">
    <subcellularLocation>
        <location evidence="1">Membrane</location>
        <topology evidence="1">Multi-pass membrane protein</topology>
    </subcellularLocation>
</comment>
<evidence type="ECO:0000256" key="2">
    <source>
        <dbReference type="ARBA" id="ARBA00022692"/>
    </source>
</evidence>
<evidence type="ECO:0000256" key="1">
    <source>
        <dbReference type="ARBA" id="ARBA00004141"/>
    </source>
</evidence>
<dbReference type="InterPro" id="IPR017871">
    <property type="entry name" value="ABC_transporter-like_CS"/>
</dbReference>
<feature type="transmembrane region" description="Helical" evidence="7">
    <location>
        <begin position="180"/>
        <end position="206"/>
    </location>
</feature>
<evidence type="ECO:0000259" key="8">
    <source>
        <dbReference type="PROSITE" id="PS50893"/>
    </source>
</evidence>
<evidence type="ECO:0000256" key="5">
    <source>
        <dbReference type="ARBA" id="ARBA00022989"/>
    </source>
</evidence>
<sequence length="688" mass="77129">MALQVLGCTSRRPIHISLHRRCSIIATSDIKRKNLRFKPKQSFSLQFSIRNHRLSPVNCSTVNGAAVGSSEYYQGEGDSVSLPERIRHFVGFLRSILPGGSWWRFSEEVDSRFVAEPVTVWRALTRIWELVAEDRWVIFAAFSTLIVAALSEISIPHFLTASIFSAQSGDITVFHRNVKLLIVLCVTSGICSGIRGCFFGIANMILVKRMRETLYSTLLLQDISFFDSQTVGDLTSRLGSDCQQVSRVIGNDLNMIFRNVLQVFFLSIIRYRGFSLFVDPVLAPWCLHIGDLLYFGSGYVCLRDVAQETYSLMRTVRVYGTEKQELKRYNHWLQKMADVSLRQSAAYGIWNWSFNTLYHATQIIAVLVGGVSILAGQITAEKLTKFLLYSEWLIYATWWVGDNLSNLMQSVGASEKVFQMMDLRPSDQFISKGTRLERLTGHIEFVNVSFSYPSREEVAVLQNLSISVRPGEVVAIVGLSGSGKSTVVSLLLQLYEPKSGQILLDGVPLQELDVKWLRQRIGYVGQEPKLFRTDIGSNIKYGCDRNVTQEDIVWAAKQAYAHDFITALPNGYNTIVDDDLLSGGQKQRIAIARAILRDPKILILDEATSALDAESEHNVKGVLRSIGNDTATKRSVIVIAHRLSTIKAADRIVAMDSGRVVEMGNHEELMSKDGLYARLTKRQADAVV</sequence>
<evidence type="ECO:0000256" key="6">
    <source>
        <dbReference type="ARBA" id="ARBA00023136"/>
    </source>
</evidence>
<dbReference type="SMART" id="SM00382">
    <property type="entry name" value="AAA"/>
    <property type="match status" value="1"/>
</dbReference>
<accession>A0ABQ7L4I0</accession>
<evidence type="ECO:0008006" key="12">
    <source>
        <dbReference type="Google" id="ProtNLM"/>
    </source>
</evidence>
<dbReference type="Pfam" id="PF00664">
    <property type="entry name" value="ABC_membrane"/>
    <property type="match status" value="2"/>
</dbReference>
<feature type="domain" description="ABC transporter" evidence="8">
    <location>
        <begin position="443"/>
        <end position="682"/>
    </location>
</feature>
<dbReference type="Pfam" id="PF00005">
    <property type="entry name" value="ABC_tran"/>
    <property type="match status" value="1"/>
</dbReference>
<dbReference type="InterPro" id="IPR011527">
    <property type="entry name" value="ABC1_TM_dom"/>
</dbReference>
<keyword evidence="2 7" id="KW-0812">Transmembrane</keyword>
<evidence type="ECO:0000256" key="7">
    <source>
        <dbReference type="SAM" id="Phobius"/>
    </source>
</evidence>
<dbReference type="InterPro" id="IPR027417">
    <property type="entry name" value="P-loop_NTPase"/>
</dbReference>
<evidence type="ECO:0000313" key="11">
    <source>
        <dbReference type="Proteomes" id="UP000823674"/>
    </source>
</evidence>
<protein>
    <recommendedName>
        <fullName evidence="12">ABC transporter domain-containing protein</fullName>
    </recommendedName>
</protein>
<comment type="caution">
    <text evidence="10">The sequence shown here is derived from an EMBL/GenBank/DDBJ whole genome shotgun (WGS) entry which is preliminary data.</text>
</comment>
<name>A0ABQ7L4I0_BRACM</name>